<dbReference type="InterPro" id="IPR014710">
    <property type="entry name" value="RmlC-like_jellyroll"/>
</dbReference>
<keyword evidence="3" id="KW-1185">Reference proteome</keyword>
<dbReference type="InterPro" id="IPR018490">
    <property type="entry name" value="cNMP-bd_dom_sf"/>
</dbReference>
<reference evidence="2 3" key="1">
    <citation type="submission" date="2023-05" db="EMBL/GenBank/DDBJ databases">
        <title>Novel species of genus Flectobacillus isolated from stream in China.</title>
        <authorList>
            <person name="Lu H."/>
        </authorList>
    </citation>
    <scope>NUCLEOTIDE SEQUENCE [LARGE SCALE GENOMIC DNA]</scope>
    <source>
        <strain evidence="2 3">KCTC 42575</strain>
    </source>
</reference>
<evidence type="ECO:0000313" key="2">
    <source>
        <dbReference type="EMBL" id="MDI9860391.1"/>
    </source>
</evidence>
<dbReference type="RefSeq" id="WP_283345113.1">
    <property type="nucleotide sequence ID" value="NZ_JASHIF010000011.1"/>
</dbReference>
<accession>A0ABT6YA16</accession>
<sequence>MDAKTFLRNHIAEIVEIDEDTFEEVFTFFQPKQVKRKELLIRGGETVLQEYFVVKGCLKTFCHDEHGREHIVQFALESWWVSDFPAHASQARATMCVEALEPCEVLELTYEAREQICRKWHAMEHFFRKKSNAGYVALQKRILSLLQNSAQEKYDLLLTQYPQLFQRVSKTLIAAYLGVSRETLSRLGKHDK</sequence>
<proteinExistence type="predicted"/>
<comment type="caution">
    <text evidence="2">The sequence shown here is derived from an EMBL/GenBank/DDBJ whole genome shotgun (WGS) entry which is preliminary data.</text>
</comment>
<dbReference type="Pfam" id="PF00027">
    <property type="entry name" value="cNMP_binding"/>
    <property type="match status" value="1"/>
</dbReference>
<dbReference type="EMBL" id="JASHIF010000011">
    <property type="protein sequence ID" value="MDI9860391.1"/>
    <property type="molecule type" value="Genomic_DNA"/>
</dbReference>
<dbReference type="Gene3D" id="2.60.120.10">
    <property type="entry name" value="Jelly Rolls"/>
    <property type="match status" value="1"/>
</dbReference>
<evidence type="ECO:0000313" key="3">
    <source>
        <dbReference type="Proteomes" id="UP001236507"/>
    </source>
</evidence>
<evidence type="ECO:0000259" key="1">
    <source>
        <dbReference type="Pfam" id="PF00027"/>
    </source>
</evidence>
<dbReference type="Proteomes" id="UP001236507">
    <property type="component" value="Unassembled WGS sequence"/>
</dbReference>
<organism evidence="2 3">
    <name type="scientific">Flectobacillus roseus</name>
    <dbReference type="NCBI Taxonomy" id="502259"/>
    <lineage>
        <taxon>Bacteria</taxon>
        <taxon>Pseudomonadati</taxon>
        <taxon>Bacteroidota</taxon>
        <taxon>Cytophagia</taxon>
        <taxon>Cytophagales</taxon>
        <taxon>Flectobacillaceae</taxon>
        <taxon>Flectobacillus</taxon>
    </lineage>
</organism>
<feature type="domain" description="Cyclic nucleotide-binding" evidence="1">
    <location>
        <begin position="32"/>
        <end position="118"/>
    </location>
</feature>
<protein>
    <submittedName>
        <fullName evidence="2">Crp/Fnr family transcriptional regulator</fullName>
    </submittedName>
</protein>
<gene>
    <name evidence="2" type="ORF">QM524_14355</name>
</gene>
<dbReference type="InterPro" id="IPR000595">
    <property type="entry name" value="cNMP-bd_dom"/>
</dbReference>
<dbReference type="CDD" id="cd00038">
    <property type="entry name" value="CAP_ED"/>
    <property type="match status" value="1"/>
</dbReference>
<dbReference type="SUPFAM" id="SSF51206">
    <property type="entry name" value="cAMP-binding domain-like"/>
    <property type="match status" value="1"/>
</dbReference>
<name>A0ABT6YA16_9BACT</name>